<reference evidence="5" key="1">
    <citation type="submission" date="2021-04" db="EMBL/GenBank/DDBJ databases">
        <authorList>
            <consortium name="Molecular Ecology Group"/>
        </authorList>
    </citation>
    <scope>NUCLEOTIDE SEQUENCE</scope>
</reference>
<dbReference type="InterPro" id="IPR036056">
    <property type="entry name" value="Fibrinogen-like_C"/>
</dbReference>
<evidence type="ECO:0000256" key="2">
    <source>
        <dbReference type="SAM" id="MobiDB-lite"/>
    </source>
</evidence>
<feature type="region of interest" description="Disordered" evidence="2">
    <location>
        <begin position="23"/>
        <end position="51"/>
    </location>
</feature>
<evidence type="ECO:0000256" key="3">
    <source>
        <dbReference type="SAM" id="SignalP"/>
    </source>
</evidence>
<dbReference type="Proteomes" id="UP000678393">
    <property type="component" value="Unassembled WGS sequence"/>
</dbReference>
<comment type="caution">
    <text evidence="5">The sequence shown here is derived from an EMBL/GenBank/DDBJ whole genome shotgun (WGS) entry which is preliminary data.</text>
</comment>
<proteinExistence type="predicted"/>
<protein>
    <recommendedName>
        <fullName evidence="4">Fibrinogen C-terminal domain-containing protein</fullName>
    </recommendedName>
</protein>
<evidence type="ECO:0000259" key="4">
    <source>
        <dbReference type="PROSITE" id="PS51406"/>
    </source>
</evidence>
<dbReference type="InterPro" id="IPR002181">
    <property type="entry name" value="Fibrinogen_a/b/g_C_dom"/>
</dbReference>
<dbReference type="Gene3D" id="3.90.215.10">
    <property type="entry name" value="Gamma Fibrinogen, chain A, domain 1"/>
    <property type="match status" value="1"/>
</dbReference>
<dbReference type="InterPro" id="IPR014716">
    <property type="entry name" value="Fibrinogen_a/b/g_C_1"/>
</dbReference>
<dbReference type="PANTHER" id="PTHR19143">
    <property type="entry name" value="FIBRINOGEN/TENASCIN/ANGIOPOEITIN"/>
    <property type="match status" value="1"/>
</dbReference>
<feature type="domain" description="Fibrinogen C-terminal" evidence="4">
    <location>
        <begin position="332"/>
        <end position="540"/>
    </location>
</feature>
<dbReference type="InterPro" id="IPR050373">
    <property type="entry name" value="Fibrinogen_C-term_domain"/>
</dbReference>
<dbReference type="EMBL" id="CAJHNH020001580">
    <property type="protein sequence ID" value="CAG5123650.1"/>
    <property type="molecule type" value="Genomic_DNA"/>
</dbReference>
<gene>
    <name evidence="5" type="ORF">CUNI_LOCUS9208</name>
</gene>
<keyword evidence="3" id="KW-0732">Signal</keyword>
<dbReference type="GO" id="GO:0005615">
    <property type="term" value="C:extracellular space"/>
    <property type="evidence" value="ECO:0007669"/>
    <property type="project" value="TreeGrafter"/>
</dbReference>
<dbReference type="SMART" id="SM00186">
    <property type="entry name" value="FBG"/>
    <property type="match status" value="1"/>
</dbReference>
<dbReference type="AlphaFoldDB" id="A0A8S3Z7D4"/>
<accession>A0A8S3Z7D4</accession>
<feature type="coiled-coil region" evidence="1">
    <location>
        <begin position="293"/>
        <end position="334"/>
    </location>
</feature>
<dbReference type="SUPFAM" id="SSF56496">
    <property type="entry name" value="Fibrinogen C-terminal domain-like"/>
    <property type="match status" value="1"/>
</dbReference>
<name>A0A8S3Z7D4_9EUPU</name>
<keyword evidence="1" id="KW-0175">Coiled coil</keyword>
<evidence type="ECO:0000313" key="5">
    <source>
        <dbReference type="EMBL" id="CAG5123650.1"/>
    </source>
</evidence>
<sequence>MALGLFLVLAAFSVATPIQESRAFQPKSGPSAASTISSQPTSQTQLDFSSRQQGHDVSINCTLRDASTTGLSLVIGMAVSRITDTGELVLASVTSLGSAPITHTGAVTSSVSLDGRQDSYINIEWSSANSSLEGDYVCRVNGLDVNNSPVVLSQELSLTLQEPGPGVRATPEILQLGLTKLLSIKCYISGFASNNISEVTSIGLSYIHDGIDQLLITHSVFEGTEIKPGSGVVSSTGHLSTAEDEENFLEATWQNPSLNRTGKYECSFSGLDTSGHPVYFESTLELNHVEPSKEELLQQLEDLRNKFESLTQEKEDLRAERDKIELKIRVLEESVKGHKICDTVDLPVGKYPIKLFPDDGQGLVEVLCDVVSPGDVWTIFQKRFNGSESFSRGFVAYDVGFGSVLGEHWLGFKQMKRIMTTGKYQIRVDIADHNSTSYTRIYPQFSVGAFDGYTLTVDGYNDGGHGLSFSSGAEFSTLDHGPQPHCAAQDNGGWWYYNCAFTNLNGQWGHAGESGISWFELPDGRIHPLTKTEMKFKKSSQP</sequence>
<keyword evidence="6" id="KW-1185">Reference proteome</keyword>
<feature type="signal peptide" evidence="3">
    <location>
        <begin position="1"/>
        <end position="23"/>
    </location>
</feature>
<feature type="chain" id="PRO_5035865595" description="Fibrinogen C-terminal domain-containing protein" evidence="3">
    <location>
        <begin position="24"/>
        <end position="542"/>
    </location>
</feature>
<dbReference type="PANTHER" id="PTHR19143:SF458">
    <property type="entry name" value="FIBRINOGEN C-TERMINAL DOMAIN-CONTAINING PROTEIN-RELATED"/>
    <property type="match status" value="1"/>
</dbReference>
<evidence type="ECO:0000256" key="1">
    <source>
        <dbReference type="SAM" id="Coils"/>
    </source>
</evidence>
<feature type="compositionally biased region" description="Low complexity" evidence="2">
    <location>
        <begin position="30"/>
        <end position="45"/>
    </location>
</feature>
<evidence type="ECO:0000313" key="6">
    <source>
        <dbReference type="Proteomes" id="UP000678393"/>
    </source>
</evidence>
<dbReference type="Pfam" id="PF00147">
    <property type="entry name" value="Fibrinogen_C"/>
    <property type="match status" value="1"/>
</dbReference>
<dbReference type="OrthoDB" id="6046013at2759"/>
<dbReference type="PROSITE" id="PS51406">
    <property type="entry name" value="FIBRINOGEN_C_2"/>
    <property type="match status" value="1"/>
</dbReference>
<organism evidence="5 6">
    <name type="scientific">Candidula unifasciata</name>
    <dbReference type="NCBI Taxonomy" id="100452"/>
    <lineage>
        <taxon>Eukaryota</taxon>
        <taxon>Metazoa</taxon>
        <taxon>Spiralia</taxon>
        <taxon>Lophotrochozoa</taxon>
        <taxon>Mollusca</taxon>
        <taxon>Gastropoda</taxon>
        <taxon>Heterobranchia</taxon>
        <taxon>Euthyneura</taxon>
        <taxon>Panpulmonata</taxon>
        <taxon>Eupulmonata</taxon>
        <taxon>Stylommatophora</taxon>
        <taxon>Helicina</taxon>
        <taxon>Helicoidea</taxon>
        <taxon>Geomitridae</taxon>
        <taxon>Candidula</taxon>
    </lineage>
</organism>